<name>A0A2Z6EZW6_HALHR</name>
<evidence type="ECO:0000313" key="2">
    <source>
        <dbReference type="Proteomes" id="UP000218890"/>
    </source>
</evidence>
<dbReference type="AlphaFoldDB" id="A0A2Z6EZW6"/>
<accession>A0A2Z6EZW6</accession>
<protein>
    <submittedName>
        <fullName evidence="1">Uncharacterized protein</fullName>
    </submittedName>
</protein>
<evidence type="ECO:0000313" key="1">
    <source>
        <dbReference type="EMBL" id="BBE11158.1"/>
    </source>
</evidence>
<gene>
    <name evidence="1" type="ORF">HH1059_20650</name>
</gene>
<dbReference type="KEGG" id="hhk:HH1059_20650"/>
<organism evidence="1 2">
    <name type="scientific">Halorhodospira halochloris</name>
    <name type="common">Ectothiorhodospira halochloris</name>
    <dbReference type="NCBI Taxonomy" id="1052"/>
    <lineage>
        <taxon>Bacteria</taxon>
        <taxon>Pseudomonadati</taxon>
        <taxon>Pseudomonadota</taxon>
        <taxon>Gammaproteobacteria</taxon>
        <taxon>Chromatiales</taxon>
        <taxon>Ectothiorhodospiraceae</taxon>
        <taxon>Halorhodospira</taxon>
    </lineage>
</organism>
<dbReference type="EMBL" id="AP017372">
    <property type="protein sequence ID" value="BBE11158.1"/>
    <property type="molecule type" value="Genomic_DNA"/>
</dbReference>
<keyword evidence="2" id="KW-1185">Reference proteome</keyword>
<reference evidence="1" key="1">
    <citation type="submission" date="2016-02" db="EMBL/GenBank/DDBJ databases">
        <title>Halorhodospira halochloris DSM-1059 complete genome, version 2.</title>
        <authorList>
            <person name="Tsukatani Y."/>
        </authorList>
    </citation>
    <scope>NUCLEOTIDE SEQUENCE</scope>
    <source>
        <strain evidence="1">DSM 1059</strain>
    </source>
</reference>
<sequence length="58" mass="6811">MAHQEDSDTDRPTAPVKLSTWMAIDSQRILERAESALDDPELLRTKRYYCTDSWRLAR</sequence>
<dbReference type="Proteomes" id="UP000218890">
    <property type="component" value="Chromosome"/>
</dbReference>
<proteinExistence type="predicted"/>